<sequence>MSMLSAQTFISTELPDPTLPSPYVHPSSPLRYPRHCSATVDKLNQDGNIRDNHHNPGLATPGFNILVNIYSRAPRAELWGAFGTGDVKHAHLPARFWRCLFSAM</sequence>
<evidence type="ECO:0000313" key="1">
    <source>
        <dbReference type="EMBL" id="KAK7500946.1"/>
    </source>
</evidence>
<keyword evidence="2" id="KW-1185">Reference proteome</keyword>
<reference evidence="1 2" key="1">
    <citation type="journal article" date="2023" name="Sci. Data">
        <title>Genome assembly of the Korean intertidal mud-creeper Batillaria attramentaria.</title>
        <authorList>
            <person name="Patra A.K."/>
            <person name="Ho P.T."/>
            <person name="Jun S."/>
            <person name="Lee S.J."/>
            <person name="Kim Y."/>
            <person name="Won Y.J."/>
        </authorList>
    </citation>
    <scope>NUCLEOTIDE SEQUENCE [LARGE SCALE GENOMIC DNA]</scope>
    <source>
        <strain evidence="1">Wonlab-2016</strain>
    </source>
</reference>
<dbReference type="EMBL" id="JACVVK020000034">
    <property type="protein sequence ID" value="KAK7500946.1"/>
    <property type="molecule type" value="Genomic_DNA"/>
</dbReference>
<comment type="caution">
    <text evidence="1">The sequence shown here is derived from an EMBL/GenBank/DDBJ whole genome shotgun (WGS) entry which is preliminary data.</text>
</comment>
<protein>
    <submittedName>
        <fullName evidence="1">Uncharacterized protein</fullName>
    </submittedName>
</protein>
<accession>A0ABD0LNY0</accession>
<organism evidence="1 2">
    <name type="scientific">Batillaria attramentaria</name>
    <dbReference type="NCBI Taxonomy" id="370345"/>
    <lineage>
        <taxon>Eukaryota</taxon>
        <taxon>Metazoa</taxon>
        <taxon>Spiralia</taxon>
        <taxon>Lophotrochozoa</taxon>
        <taxon>Mollusca</taxon>
        <taxon>Gastropoda</taxon>
        <taxon>Caenogastropoda</taxon>
        <taxon>Sorbeoconcha</taxon>
        <taxon>Cerithioidea</taxon>
        <taxon>Batillariidae</taxon>
        <taxon>Batillaria</taxon>
    </lineage>
</organism>
<name>A0ABD0LNY0_9CAEN</name>
<proteinExistence type="predicted"/>
<dbReference type="Proteomes" id="UP001519460">
    <property type="component" value="Unassembled WGS sequence"/>
</dbReference>
<evidence type="ECO:0000313" key="2">
    <source>
        <dbReference type="Proteomes" id="UP001519460"/>
    </source>
</evidence>
<gene>
    <name evidence="1" type="ORF">BaRGS_00007826</name>
</gene>
<dbReference type="AlphaFoldDB" id="A0ABD0LNY0"/>